<protein>
    <submittedName>
        <fullName evidence="2">Putative PAS/PAC sensor protein</fullName>
    </submittedName>
</protein>
<evidence type="ECO:0000259" key="1">
    <source>
        <dbReference type="PROSITE" id="PS50112"/>
    </source>
</evidence>
<dbReference type="GO" id="GO:0006355">
    <property type="term" value="P:regulation of DNA-templated transcription"/>
    <property type="evidence" value="ECO:0007669"/>
    <property type="project" value="InterPro"/>
</dbReference>
<proteinExistence type="predicted"/>
<dbReference type="Gene3D" id="3.30.450.20">
    <property type="entry name" value="PAS domain"/>
    <property type="match status" value="1"/>
</dbReference>
<feature type="domain" description="PAS" evidence="1">
    <location>
        <begin position="26"/>
        <end position="77"/>
    </location>
</feature>
<reference evidence="2 3" key="1">
    <citation type="journal article" date="2013" name="ISME J.">
        <title>By their genes ye shall know them: genomic signatures of predatory bacteria.</title>
        <authorList>
            <person name="Pasternak Z."/>
            <person name="Pietrokovski S."/>
            <person name="Rotem O."/>
            <person name="Gophna U."/>
            <person name="Lurie-Weinberger M.N."/>
            <person name="Jurkevitch E."/>
        </authorList>
    </citation>
    <scope>NUCLEOTIDE SEQUENCE [LARGE SCALE GENOMIC DNA]</scope>
    <source>
        <strain evidence="2">EPB</strain>
    </source>
</reference>
<dbReference type="OrthoDB" id="266313at2"/>
<sequence length="184" mass="20950">MRAQNKSSTGVEVVFHENDILVSKTDARGFITYASRDFLNFSGYKEKDLIGRSHNVVRHPDMPRSIFKIIWNQISSGYENFSYVLNLTKSGNFYWALLHVTPSFDDHGKIIGYHSTYRSPSRDSIQSVIVPLYRELMECENSQSCLNSGAESGVRFLNDMLLSSGFEYNGFILSLEKDSGLFFS</sequence>
<dbReference type="AlphaFoldDB" id="M4VE67"/>
<dbReference type="KEGG" id="man:A11S_844"/>
<dbReference type="SUPFAM" id="SSF55785">
    <property type="entry name" value="PYP-like sensor domain (PAS domain)"/>
    <property type="match status" value="1"/>
</dbReference>
<dbReference type="EMBL" id="CP003538">
    <property type="protein sequence ID" value="AGH97667.1"/>
    <property type="molecule type" value="Genomic_DNA"/>
</dbReference>
<organism evidence="2 3">
    <name type="scientific">Micavibrio aeruginosavorus EPB</name>
    <dbReference type="NCBI Taxonomy" id="349215"/>
    <lineage>
        <taxon>Bacteria</taxon>
        <taxon>Pseudomonadati</taxon>
        <taxon>Bdellovibrionota</taxon>
        <taxon>Bdellovibrionia</taxon>
        <taxon>Bdellovibrionales</taxon>
        <taxon>Pseudobdellovibrionaceae</taxon>
        <taxon>Micavibrio</taxon>
    </lineage>
</organism>
<dbReference type="Pfam" id="PF00989">
    <property type="entry name" value="PAS"/>
    <property type="match status" value="1"/>
</dbReference>
<name>M4VE67_9BACT</name>
<dbReference type="InterPro" id="IPR035965">
    <property type="entry name" value="PAS-like_dom_sf"/>
</dbReference>
<dbReference type="STRING" id="349215.A11S_844"/>
<dbReference type="HOGENOM" id="CLU_097884_0_1_5"/>
<dbReference type="InterPro" id="IPR013767">
    <property type="entry name" value="PAS_fold"/>
</dbReference>
<dbReference type="Proteomes" id="UP000011932">
    <property type="component" value="Chromosome"/>
</dbReference>
<dbReference type="NCBIfam" id="TIGR00229">
    <property type="entry name" value="sensory_box"/>
    <property type="match status" value="1"/>
</dbReference>
<gene>
    <name evidence="2" type="ORF">A11S_844</name>
</gene>
<dbReference type="CDD" id="cd00130">
    <property type="entry name" value="PAS"/>
    <property type="match status" value="1"/>
</dbReference>
<dbReference type="PROSITE" id="PS50112">
    <property type="entry name" value="PAS"/>
    <property type="match status" value="1"/>
</dbReference>
<evidence type="ECO:0000313" key="2">
    <source>
        <dbReference type="EMBL" id="AGH97667.1"/>
    </source>
</evidence>
<dbReference type="RefSeq" id="WP_015467216.1">
    <property type="nucleotide sequence ID" value="NC_020812.1"/>
</dbReference>
<dbReference type="InterPro" id="IPR000014">
    <property type="entry name" value="PAS"/>
</dbReference>
<accession>M4VE67</accession>
<evidence type="ECO:0000313" key="3">
    <source>
        <dbReference type="Proteomes" id="UP000011932"/>
    </source>
</evidence>